<evidence type="ECO:0000313" key="1">
    <source>
        <dbReference type="EMBL" id="AIR07142.1"/>
    </source>
</evidence>
<dbReference type="AlphaFoldDB" id="A0A089Q376"/>
<evidence type="ECO:0000313" key="2">
    <source>
        <dbReference type="Proteomes" id="UP000029481"/>
    </source>
</evidence>
<name>A0A089Q376_9ENTR</name>
<dbReference type="RefSeq" id="WP_038481902.1">
    <property type="nucleotide sequence ID" value="NZ_CP009451.1"/>
</dbReference>
<gene>
    <name evidence="1" type="ORF">JT31_21765</name>
</gene>
<sequence length="63" mass="7237">MSNNTEALNYDPTDPDKMRLPVKVTCGDCRHIRRCKAIFGHTESDTYCDWSPSRFIAREASND</sequence>
<reference evidence="1 2" key="1">
    <citation type="submission" date="2014-09" db="EMBL/GenBank/DDBJ databases">
        <title>Cedecea neteri SSMD04 Genome Sequencing.</title>
        <authorList>
            <person name="Tan J.-Y."/>
        </authorList>
    </citation>
    <scope>NUCLEOTIDE SEQUENCE [LARGE SCALE GENOMIC DNA]</scope>
    <source>
        <strain evidence="1 2">SSMD04</strain>
    </source>
</reference>
<organism evidence="1 2">
    <name type="scientific">Cedecea neteri</name>
    <dbReference type="NCBI Taxonomy" id="158822"/>
    <lineage>
        <taxon>Bacteria</taxon>
        <taxon>Pseudomonadati</taxon>
        <taxon>Pseudomonadota</taxon>
        <taxon>Gammaproteobacteria</taxon>
        <taxon>Enterobacterales</taxon>
        <taxon>Enterobacteriaceae</taxon>
        <taxon>Cedecea</taxon>
    </lineage>
</organism>
<dbReference type="OrthoDB" id="8812833at2"/>
<dbReference type="EMBL" id="CP009451">
    <property type="protein sequence ID" value="AIR07142.1"/>
    <property type="molecule type" value="Genomic_DNA"/>
</dbReference>
<proteinExistence type="predicted"/>
<protein>
    <submittedName>
        <fullName evidence="1">Uncharacterized protein</fullName>
    </submittedName>
</protein>
<dbReference type="Proteomes" id="UP000029481">
    <property type="component" value="Chromosome"/>
</dbReference>
<accession>A0A089Q376</accession>
<dbReference type="KEGG" id="cnt:JT31_21765"/>
<keyword evidence="2" id="KW-1185">Reference proteome</keyword>